<dbReference type="AlphaFoldDB" id="A0A2W5FSI0"/>
<dbReference type="Proteomes" id="UP000249739">
    <property type="component" value="Unassembled WGS sequence"/>
</dbReference>
<accession>A0A2W5FSI0</accession>
<sequence length="83" mass="8962">MGSLSGSSKAPSRPVEQVIYVPTPSYETPSSSSGEPSEEEKLQERAESVLKRSRSRLGTILTGFRGVLSQNDLIAPRKTLLGE</sequence>
<name>A0A2W5FSI0_9BACT</name>
<dbReference type="EMBL" id="QFOT01000015">
    <property type="protein sequence ID" value="PZP56777.1"/>
    <property type="molecule type" value="Genomic_DNA"/>
</dbReference>
<evidence type="ECO:0000256" key="1">
    <source>
        <dbReference type="SAM" id="MobiDB-lite"/>
    </source>
</evidence>
<protein>
    <submittedName>
        <fullName evidence="2">Uncharacterized protein</fullName>
    </submittedName>
</protein>
<feature type="compositionally biased region" description="Basic and acidic residues" evidence="1">
    <location>
        <begin position="39"/>
        <end position="50"/>
    </location>
</feature>
<organism evidence="2 3">
    <name type="scientific">Micavibrio aeruginosavorus</name>
    <dbReference type="NCBI Taxonomy" id="349221"/>
    <lineage>
        <taxon>Bacteria</taxon>
        <taxon>Pseudomonadati</taxon>
        <taxon>Bdellovibrionota</taxon>
        <taxon>Bdellovibrionia</taxon>
        <taxon>Bdellovibrionales</taxon>
        <taxon>Pseudobdellovibrionaceae</taxon>
        <taxon>Micavibrio</taxon>
    </lineage>
</organism>
<evidence type="ECO:0000313" key="3">
    <source>
        <dbReference type="Proteomes" id="UP000249739"/>
    </source>
</evidence>
<feature type="compositionally biased region" description="Polar residues" evidence="1">
    <location>
        <begin position="1"/>
        <end position="10"/>
    </location>
</feature>
<gene>
    <name evidence="2" type="ORF">DI586_02465</name>
</gene>
<proteinExistence type="predicted"/>
<feature type="compositionally biased region" description="Low complexity" evidence="1">
    <location>
        <begin position="22"/>
        <end position="35"/>
    </location>
</feature>
<reference evidence="2 3" key="1">
    <citation type="submission" date="2017-08" db="EMBL/GenBank/DDBJ databases">
        <title>Infants hospitalized years apart are colonized by the same room-sourced microbial strains.</title>
        <authorList>
            <person name="Brooks B."/>
            <person name="Olm M.R."/>
            <person name="Firek B.A."/>
            <person name="Baker R."/>
            <person name="Thomas B.C."/>
            <person name="Morowitz M.J."/>
            <person name="Banfield J.F."/>
        </authorList>
    </citation>
    <scope>NUCLEOTIDE SEQUENCE [LARGE SCALE GENOMIC DNA]</scope>
    <source>
        <strain evidence="2">S2_006_000_R2_64</strain>
    </source>
</reference>
<comment type="caution">
    <text evidence="2">The sequence shown here is derived from an EMBL/GenBank/DDBJ whole genome shotgun (WGS) entry which is preliminary data.</text>
</comment>
<feature type="region of interest" description="Disordered" evidence="1">
    <location>
        <begin position="1"/>
        <end position="50"/>
    </location>
</feature>
<evidence type="ECO:0000313" key="2">
    <source>
        <dbReference type="EMBL" id="PZP56777.1"/>
    </source>
</evidence>